<comment type="caution">
    <text evidence="7">The sequence shown here is derived from an EMBL/GenBank/DDBJ whole genome shotgun (WGS) entry which is preliminary data.</text>
</comment>
<gene>
    <name evidence="7" type="ORF">VK792_00865</name>
</gene>
<dbReference type="CDD" id="cd07185">
    <property type="entry name" value="OmpA_C-like"/>
    <property type="match status" value="1"/>
</dbReference>
<keyword evidence="8" id="KW-1185">Reference proteome</keyword>
<feature type="signal peptide" evidence="5">
    <location>
        <begin position="1"/>
        <end position="26"/>
    </location>
</feature>
<evidence type="ECO:0000259" key="6">
    <source>
        <dbReference type="PROSITE" id="PS51123"/>
    </source>
</evidence>
<dbReference type="InterPro" id="IPR006665">
    <property type="entry name" value="OmpA-like"/>
</dbReference>
<dbReference type="PANTHER" id="PTHR30329">
    <property type="entry name" value="STATOR ELEMENT OF FLAGELLAR MOTOR COMPLEX"/>
    <property type="match status" value="1"/>
</dbReference>
<keyword evidence="3" id="KW-0998">Cell outer membrane</keyword>
<keyword evidence="2 4" id="KW-0472">Membrane</keyword>
<evidence type="ECO:0000256" key="2">
    <source>
        <dbReference type="ARBA" id="ARBA00023136"/>
    </source>
</evidence>
<evidence type="ECO:0000313" key="7">
    <source>
        <dbReference type="EMBL" id="MEC3859820.1"/>
    </source>
</evidence>
<dbReference type="PRINTS" id="PR01021">
    <property type="entry name" value="OMPADOMAIN"/>
</dbReference>
<dbReference type="InterPro" id="IPR050330">
    <property type="entry name" value="Bact_OuterMem_StrucFunc"/>
</dbReference>
<dbReference type="InterPro" id="IPR036737">
    <property type="entry name" value="OmpA-like_sf"/>
</dbReference>
<dbReference type="PANTHER" id="PTHR30329:SF21">
    <property type="entry name" value="LIPOPROTEIN YIAD-RELATED"/>
    <property type="match status" value="1"/>
</dbReference>
<dbReference type="EMBL" id="JAYLLH010000001">
    <property type="protein sequence ID" value="MEC3859820.1"/>
    <property type="molecule type" value="Genomic_DNA"/>
</dbReference>
<dbReference type="Gene3D" id="3.30.1330.60">
    <property type="entry name" value="OmpA-like domain"/>
    <property type="match status" value="1"/>
</dbReference>
<dbReference type="Pfam" id="PF00691">
    <property type="entry name" value="OmpA"/>
    <property type="match status" value="1"/>
</dbReference>
<organism evidence="7 8">
    <name type="scientific">Mesobacterium hydrothermale</name>
    <dbReference type="NCBI Taxonomy" id="3111907"/>
    <lineage>
        <taxon>Bacteria</taxon>
        <taxon>Pseudomonadati</taxon>
        <taxon>Pseudomonadota</taxon>
        <taxon>Alphaproteobacteria</taxon>
        <taxon>Rhodobacterales</taxon>
        <taxon>Roseobacteraceae</taxon>
        <taxon>Mesobacterium</taxon>
    </lineage>
</organism>
<evidence type="ECO:0000256" key="1">
    <source>
        <dbReference type="ARBA" id="ARBA00004442"/>
    </source>
</evidence>
<name>A0ABU6HFG0_9RHOB</name>
<dbReference type="InterPro" id="IPR006664">
    <property type="entry name" value="OMP_bac"/>
</dbReference>
<evidence type="ECO:0000256" key="3">
    <source>
        <dbReference type="ARBA" id="ARBA00023237"/>
    </source>
</evidence>
<proteinExistence type="predicted"/>
<dbReference type="Proteomes" id="UP001348149">
    <property type="component" value="Unassembled WGS sequence"/>
</dbReference>
<evidence type="ECO:0000256" key="4">
    <source>
        <dbReference type="PROSITE-ProRule" id="PRU00473"/>
    </source>
</evidence>
<dbReference type="SUPFAM" id="SSF103088">
    <property type="entry name" value="OmpA-like"/>
    <property type="match status" value="1"/>
</dbReference>
<feature type="chain" id="PRO_5045057824" evidence="5">
    <location>
        <begin position="27"/>
        <end position="313"/>
    </location>
</feature>
<dbReference type="PROSITE" id="PS51123">
    <property type="entry name" value="OMPA_2"/>
    <property type="match status" value="1"/>
</dbReference>
<keyword evidence="5" id="KW-0732">Signal</keyword>
<sequence length="313" mass="33246">MTSITRWRADLCAALVAVLLAAPLWAADLTLPAGARLTLEDASDPDSYLVPLGVWADGRIPLRSVEGAITRQSWRIEGQGATTLQVMMPLRSQLLAQGYEVLFECAAQACGGFDFRFGTEVLPAPEMYVDLTNYRFLTAWGGDANRFVTLLVSRSSAATFLQIIRTAPSGSKPVATDVGNTPIRAVPQCDLARQLEEQGHIVLSDLAFTSGSSDLGEGSYGSLAALAEYLLANPSRRVALVGHTDAVGSLEANVALSRRRAASVEARLERAYGVPAAQLSADGVGFLAPLASNLTEAGRIANRRVEAVLISTE</sequence>
<evidence type="ECO:0000313" key="8">
    <source>
        <dbReference type="Proteomes" id="UP001348149"/>
    </source>
</evidence>
<protein>
    <submittedName>
        <fullName evidence="7">OmpA family protein</fullName>
    </submittedName>
</protein>
<feature type="domain" description="OmpA-like" evidence="6">
    <location>
        <begin position="195"/>
        <end position="313"/>
    </location>
</feature>
<reference evidence="7 8" key="1">
    <citation type="submission" date="2024-01" db="EMBL/GenBank/DDBJ databases">
        <title>Mesobacterium rodlantinim sp. nov., isolated from shallow sea hydrothermal systems off Kueishantao Island.</title>
        <authorList>
            <person name="Su Z."/>
            <person name="Tang K."/>
        </authorList>
    </citation>
    <scope>NUCLEOTIDE SEQUENCE [LARGE SCALE GENOMIC DNA]</scope>
    <source>
        <strain evidence="7 8">TK19101</strain>
    </source>
</reference>
<dbReference type="RefSeq" id="WP_326295382.1">
    <property type="nucleotide sequence ID" value="NZ_JAYLLH010000001.1"/>
</dbReference>
<evidence type="ECO:0000256" key="5">
    <source>
        <dbReference type="SAM" id="SignalP"/>
    </source>
</evidence>
<accession>A0ABU6HFG0</accession>
<comment type="subcellular location">
    <subcellularLocation>
        <location evidence="1">Cell outer membrane</location>
    </subcellularLocation>
</comment>